<evidence type="ECO:0000313" key="1">
    <source>
        <dbReference type="EMBL" id="PIQ87257.1"/>
    </source>
</evidence>
<protein>
    <recommendedName>
        <fullName evidence="3">Clathrin/coatomer adaptor adaptin-like N-terminal domain-containing protein</fullName>
    </recommendedName>
</protein>
<dbReference type="SUPFAM" id="SSF48371">
    <property type="entry name" value="ARM repeat"/>
    <property type="match status" value="1"/>
</dbReference>
<name>A0A2H0LSC7_9BACT</name>
<organism evidence="1 2">
    <name type="scientific">Candidatus Abzuiibacterium crystallinum</name>
    <dbReference type="NCBI Taxonomy" id="1974748"/>
    <lineage>
        <taxon>Bacteria</taxon>
        <taxon>Pseudomonadati</taxon>
        <taxon>Candidatus Omnitrophota</taxon>
        <taxon>Candidatus Abzuiibacterium</taxon>
    </lineage>
</organism>
<accession>A0A2H0LSC7</accession>
<evidence type="ECO:0000313" key="2">
    <source>
        <dbReference type="Proteomes" id="UP000230859"/>
    </source>
</evidence>
<dbReference type="InterPro" id="IPR011989">
    <property type="entry name" value="ARM-like"/>
</dbReference>
<dbReference type="AlphaFoldDB" id="A0A2H0LSC7"/>
<dbReference type="InterPro" id="IPR016024">
    <property type="entry name" value="ARM-type_fold"/>
</dbReference>
<dbReference type="SMART" id="SM00567">
    <property type="entry name" value="EZ_HEAT"/>
    <property type="match status" value="4"/>
</dbReference>
<comment type="caution">
    <text evidence="1">The sequence shown here is derived from an EMBL/GenBank/DDBJ whole genome shotgun (WGS) entry which is preliminary data.</text>
</comment>
<evidence type="ECO:0008006" key="3">
    <source>
        <dbReference type="Google" id="ProtNLM"/>
    </source>
</evidence>
<sequence>MQPVIKKICNLINAESLELQLAAIRVLAELQVRDPQVVQLIGQRIKKASSPQLRVALLEIVAKTPVTAYLPHLIDALQSSEMQRDRIVSIMTQMGPGAVPYLRKAYKKVTYQTKQAILDVFARLKSREAIDFLLMALLDQSNFEHLRYVCSLLRPILAQAERKNRSWLRTRIVRFVNRTDVKKNASVLTSGIILMGYLGDVSFKKNLLKFIATNRELGVRKFALISLSLLPLEKKGNEDVIKALFPLLHHDDFSNIVKNAIATLEKQTLPEKYKKQLTKLLESHHPSVRSFALSKLGTYDSKENVSTLTRYLDSNDFRIRDAAKSSLEKMSRAVPALLIQFDHASGPEKASQIIHILQSHKIYFKKRAACQSIVKRAEKLVKQNNEQYKRYFALLKAVNPDYLYTYVMTSVKAFQRKKKWDQALFYLNQIEGSVLFNEEARFAYMVNLLKRSKQDLSSAYRDQDKGLLMLQSMVKSAGASFAKRIQKEKAFDPKDKYYIGFHFSEKLFDLREFGIQVLKQLAKGNTTLGRLAKKKLSIVGSLSAAAV</sequence>
<reference evidence="1 2" key="1">
    <citation type="submission" date="2017-09" db="EMBL/GenBank/DDBJ databases">
        <title>Depth-based differentiation of microbial function through sediment-hosted aquifers and enrichment of novel symbionts in the deep terrestrial subsurface.</title>
        <authorList>
            <person name="Probst A.J."/>
            <person name="Ladd B."/>
            <person name="Jarett J.K."/>
            <person name="Geller-Mcgrath D.E."/>
            <person name="Sieber C.M."/>
            <person name="Emerson J.B."/>
            <person name="Anantharaman K."/>
            <person name="Thomas B.C."/>
            <person name="Malmstrom R."/>
            <person name="Stieglmeier M."/>
            <person name="Klingl A."/>
            <person name="Woyke T."/>
            <person name="Ryan C.M."/>
            <person name="Banfield J.F."/>
        </authorList>
    </citation>
    <scope>NUCLEOTIDE SEQUENCE [LARGE SCALE GENOMIC DNA]</scope>
    <source>
        <strain evidence="1">CG11_big_fil_rev_8_21_14_0_20_45_26</strain>
    </source>
</reference>
<gene>
    <name evidence="1" type="ORF">COV74_01680</name>
</gene>
<dbReference type="EMBL" id="PCVY01000016">
    <property type="protein sequence ID" value="PIQ87257.1"/>
    <property type="molecule type" value="Genomic_DNA"/>
</dbReference>
<dbReference type="Gene3D" id="1.25.10.10">
    <property type="entry name" value="Leucine-rich Repeat Variant"/>
    <property type="match status" value="2"/>
</dbReference>
<dbReference type="InterPro" id="IPR004155">
    <property type="entry name" value="PBS_lyase_HEAT"/>
</dbReference>
<proteinExistence type="predicted"/>
<dbReference type="Proteomes" id="UP000230859">
    <property type="component" value="Unassembled WGS sequence"/>
</dbReference>